<dbReference type="Gene3D" id="3.90.190.20">
    <property type="entry name" value="Mur ligase, C-terminal domain"/>
    <property type="match status" value="1"/>
</dbReference>
<dbReference type="HAMAP" id="MF_02019">
    <property type="entry name" value="MurF"/>
    <property type="match status" value="1"/>
</dbReference>
<sequence>MIPLLASQIAEIVNGVLEGGDVEVTAAPVLNSSTATHGCIFLAFAGEKSDGHAFVSDAFARGCVVAITSQAVNERHILVDDVTAALTALARFVRERLTNLTVIGITGSQGKTTTKDLLRHMLSQHGETIAPQGNYNNELGVPLTILECSMTTKFAIIEMGARHKGDIAHLASIAQPDIAVVLRVGMAHLGEFGSMELIAETKSELVSSLKENGIAILGQYDPFTKAMSSLHHGQIITFGVAHSDLVRATEIELREGRPHFDLVTPEGRAAVGLRIVGEHQVANALACAAVGTALKFSLDSIAGALSTAFIESRWRMQIEEFCEVVLINDSYNASPDAMEAALKTLILFAQERGGRSWAFLGKMAELGESSEVAHQHIGTLAYELGIDHLVAIDTPEYLTGESLTAGTTTHSCTREEAIALAEQVEPGDVILVKASRSESFELIAEEIEKVIRARHGEIEQIGGELS</sequence>
<keyword evidence="1" id="KW-0963">Cytoplasm</keyword>
<keyword evidence="8" id="KW-0131">Cell cycle</keyword>
<evidence type="ECO:0000256" key="8">
    <source>
        <dbReference type="ARBA" id="ARBA00023306"/>
    </source>
</evidence>
<dbReference type="GO" id="GO:0005524">
    <property type="term" value="F:ATP binding"/>
    <property type="evidence" value="ECO:0007669"/>
    <property type="project" value="UniProtKB-KW"/>
</dbReference>
<dbReference type="InterPro" id="IPR013221">
    <property type="entry name" value="Mur_ligase_cen"/>
</dbReference>
<dbReference type="InterPro" id="IPR005863">
    <property type="entry name" value="UDP-N-AcMur_synth"/>
</dbReference>
<comment type="caution">
    <text evidence="13">The sequence shown here is derived from an EMBL/GenBank/DDBJ whole genome shotgun (WGS) entry which is preliminary data.</text>
</comment>
<evidence type="ECO:0000256" key="6">
    <source>
        <dbReference type="ARBA" id="ARBA00022960"/>
    </source>
</evidence>
<evidence type="ECO:0000256" key="9">
    <source>
        <dbReference type="ARBA" id="ARBA00023316"/>
    </source>
</evidence>
<dbReference type="GO" id="GO:0071555">
    <property type="term" value="P:cell wall organization"/>
    <property type="evidence" value="ECO:0007669"/>
    <property type="project" value="UniProtKB-KW"/>
</dbReference>
<keyword evidence="3" id="KW-0132">Cell division</keyword>
<evidence type="ECO:0000256" key="1">
    <source>
        <dbReference type="ARBA" id="ARBA00022490"/>
    </source>
</evidence>
<evidence type="ECO:0000259" key="12">
    <source>
        <dbReference type="Pfam" id="PF08245"/>
    </source>
</evidence>
<dbReference type="GO" id="GO:0009252">
    <property type="term" value="P:peptidoglycan biosynthetic process"/>
    <property type="evidence" value="ECO:0007669"/>
    <property type="project" value="UniProtKB-KW"/>
</dbReference>
<gene>
    <name evidence="13" type="ORF">GM50_0385</name>
</gene>
<proteinExistence type="inferred from homology"/>
<dbReference type="SUPFAM" id="SSF63418">
    <property type="entry name" value="MurE/MurF N-terminal domain"/>
    <property type="match status" value="1"/>
</dbReference>
<evidence type="ECO:0000259" key="11">
    <source>
        <dbReference type="Pfam" id="PF02875"/>
    </source>
</evidence>
<dbReference type="PANTHER" id="PTHR43024:SF1">
    <property type="entry name" value="UDP-N-ACETYLMURAMOYL-TRIPEPTIDE--D-ALANYL-D-ALANINE LIGASE"/>
    <property type="match status" value="1"/>
</dbReference>
<reference evidence="13" key="1">
    <citation type="submission" date="2014-05" db="EMBL/GenBank/DDBJ databases">
        <title>Key roles for freshwater Actinobacteria revealed by deep metagenomic sequencing.</title>
        <authorList>
            <person name="Ghai R."/>
            <person name="Mizuno C.M."/>
            <person name="Picazo A."/>
            <person name="Camacho A."/>
            <person name="Rodriguez-Valera F."/>
        </authorList>
    </citation>
    <scope>NUCLEOTIDE SEQUENCE</scope>
</reference>
<dbReference type="InterPro" id="IPR036565">
    <property type="entry name" value="Mur-like_cat_sf"/>
</dbReference>
<feature type="domain" description="Mur ligase C-terminal" evidence="11">
    <location>
        <begin position="315"/>
        <end position="436"/>
    </location>
</feature>
<evidence type="ECO:0000256" key="4">
    <source>
        <dbReference type="ARBA" id="ARBA00022741"/>
    </source>
</evidence>
<dbReference type="Pfam" id="PF08245">
    <property type="entry name" value="Mur_ligase_M"/>
    <property type="match status" value="1"/>
</dbReference>
<dbReference type="InterPro" id="IPR051046">
    <property type="entry name" value="MurCDEF_CellWall_CoF430Synth"/>
</dbReference>
<keyword evidence="6" id="KW-0133">Cell shape</keyword>
<dbReference type="GO" id="GO:0051301">
    <property type="term" value="P:cell division"/>
    <property type="evidence" value="ECO:0007669"/>
    <property type="project" value="UniProtKB-KW"/>
</dbReference>
<dbReference type="SUPFAM" id="SSF53244">
    <property type="entry name" value="MurD-like peptide ligases, peptide-binding domain"/>
    <property type="match status" value="1"/>
</dbReference>
<dbReference type="EMBL" id="JNSK01000001">
    <property type="protein sequence ID" value="KGA20785.1"/>
    <property type="molecule type" value="Genomic_DNA"/>
</dbReference>
<feature type="domain" description="Mur ligase central" evidence="12">
    <location>
        <begin position="105"/>
        <end position="290"/>
    </location>
</feature>
<dbReference type="Gene3D" id="3.40.1190.10">
    <property type="entry name" value="Mur-like, catalytic domain"/>
    <property type="match status" value="1"/>
</dbReference>
<name>A0A094Q973_9ZZZZ</name>
<evidence type="ECO:0000256" key="7">
    <source>
        <dbReference type="ARBA" id="ARBA00022984"/>
    </source>
</evidence>
<dbReference type="AlphaFoldDB" id="A0A094Q973"/>
<dbReference type="GO" id="GO:0047480">
    <property type="term" value="F:UDP-N-acetylmuramoyl-tripeptide-D-alanyl-D-alanine ligase activity"/>
    <property type="evidence" value="ECO:0007669"/>
    <property type="project" value="InterPro"/>
</dbReference>
<keyword evidence="5" id="KW-0067">ATP-binding</keyword>
<evidence type="ECO:0000256" key="3">
    <source>
        <dbReference type="ARBA" id="ARBA00022618"/>
    </source>
</evidence>
<protein>
    <recommendedName>
        <fullName evidence="10">UDP-MurNAc-pentapeptide synthetase</fullName>
    </recommendedName>
</protein>
<evidence type="ECO:0000256" key="5">
    <source>
        <dbReference type="ARBA" id="ARBA00022840"/>
    </source>
</evidence>
<dbReference type="InterPro" id="IPR004101">
    <property type="entry name" value="Mur_ligase_C"/>
</dbReference>
<keyword evidence="2" id="KW-0436">Ligase</keyword>
<keyword evidence="4" id="KW-0547">Nucleotide-binding</keyword>
<keyword evidence="7" id="KW-0573">Peptidoglycan synthesis</keyword>
<dbReference type="SUPFAM" id="SSF53623">
    <property type="entry name" value="MurD-like peptide ligases, catalytic domain"/>
    <property type="match status" value="1"/>
</dbReference>
<dbReference type="Gene3D" id="3.40.1390.10">
    <property type="entry name" value="MurE/MurF, N-terminal domain"/>
    <property type="match status" value="1"/>
</dbReference>
<dbReference type="InterPro" id="IPR036615">
    <property type="entry name" value="Mur_ligase_C_dom_sf"/>
</dbReference>
<dbReference type="Pfam" id="PF02875">
    <property type="entry name" value="Mur_ligase_C"/>
    <property type="match status" value="1"/>
</dbReference>
<accession>A0A094Q973</accession>
<organism evidence="13">
    <name type="scientific">freshwater metagenome</name>
    <dbReference type="NCBI Taxonomy" id="449393"/>
    <lineage>
        <taxon>unclassified sequences</taxon>
        <taxon>metagenomes</taxon>
        <taxon>ecological metagenomes</taxon>
    </lineage>
</organism>
<dbReference type="InterPro" id="IPR035911">
    <property type="entry name" value="MurE/MurF_N"/>
</dbReference>
<dbReference type="GO" id="GO:0008360">
    <property type="term" value="P:regulation of cell shape"/>
    <property type="evidence" value="ECO:0007669"/>
    <property type="project" value="UniProtKB-KW"/>
</dbReference>
<dbReference type="PANTHER" id="PTHR43024">
    <property type="entry name" value="UDP-N-ACETYLMURAMOYL-TRIPEPTIDE--D-ALANYL-D-ALANINE LIGASE"/>
    <property type="match status" value="1"/>
</dbReference>
<dbReference type="NCBIfam" id="TIGR01143">
    <property type="entry name" value="murF"/>
    <property type="match status" value="1"/>
</dbReference>
<evidence type="ECO:0000256" key="2">
    <source>
        <dbReference type="ARBA" id="ARBA00022598"/>
    </source>
</evidence>
<evidence type="ECO:0000256" key="10">
    <source>
        <dbReference type="ARBA" id="ARBA00031461"/>
    </source>
</evidence>
<keyword evidence="9" id="KW-0961">Cell wall biogenesis/degradation</keyword>
<evidence type="ECO:0000313" key="13">
    <source>
        <dbReference type="EMBL" id="KGA20785.1"/>
    </source>
</evidence>